<protein>
    <submittedName>
        <fullName evidence="1">Uncharacterized protein</fullName>
    </submittedName>
</protein>
<sequence length="87" mass="9818">MRHKKPLTQGESATIRKGEAVAFVIYAMAKLGYSRIQIEELVRELRNSFGLTCRSFTFDSSLTAGRADRKSLLPTIDKEKGNRDRKG</sequence>
<evidence type="ECO:0000313" key="2">
    <source>
        <dbReference type="Proteomes" id="UP000535491"/>
    </source>
</evidence>
<proteinExistence type="predicted"/>
<dbReference type="Proteomes" id="UP000535491">
    <property type="component" value="Unassembled WGS sequence"/>
</dbReference>
<organism evidence="1 2">
    <name type="scientific">Paenactinomyces guangxiensis</name>
    <dbReference type="NCBI Taxonomy" id="1490290"/>
    <lineage>
        <taxon>Bacteria</taxon>
        <taxon>Bacillati</taxon>
        <taxon>Bacillota</taxon>
        <taxon>Bacilli</taxon>
        <taxon>Bacillales</taxon>
        <taxon>Thermoactinomycetaceae</taxon>
        <taxon>Paenactinomyces</taxon>
    </lineage>
</organism>
<evidence type="ECO:0000313" key="1">
    <source>
        <dbReference type="EMBL" id="MBA4494773.1"/>
    </source>
</evidence>
<dbReference type="RefSeq" id="WP_181752006.1">
    <property type="nucleotide sequence ID" value="NZ_JACEIQ010000009.1"/>
</dbReference>
<keyword evidence="2" id="KW-1185">Reference proteome</keyword>
<dbReference type="EMBL" id="JACEIQ010000009">
    <property type="protein sequence ID" value="MBA4494773.1"/>
    <property type="molecule type" value="Genomic_DNA"/>
</dbReference>
<gene>
    <name evidence="1" type="ORF">H1191_10695</name>
</gene>
<accession>A0A7W1WRT0</accession>
<dbReference type="AlphaFoldDB" id="A0A7W1WRT0"/>
<comment type="caution">
    <text evidence="1">The sequence shown here is derived from an EMBL/GenBank/DDBJ whole genome shotgun (WGS) entry which is preliminary data.</text>
</comment>
<reference evidence="1 2" key="1">
    <citation type="submission" date="2020-07" db="EMBL/GenBank/DDBJ databases">
        <authorList>
            <person name="Feng H."/>
        </authorList>
    </citation>
    <scope>NUCLEOTIDE SEQUENCE [LARGE SCALE GENOMIC DNA]</scope>
    <source>
        <strain evidence="2">s-10</strain>
    </source>
</reference>
<name>A0A7W1WRT0_9BACL</name>